<dbReference type="Pfam" id="PF15359">
    <property type="entry name" value="CDV3"/>
    <property type="match status" value="1"/>
</dbReference>
<feature type="compositionally biased region" description="Basic and acidic residues" evidence="2">
    <location>
        <begin position="24"/>
        <end position="49"/>
    </location>
</feature>
<dbReference type="KEGG" id="foc:113206543"/>
<dbReference type="RefSeq" id="XP_026278443.1">
    <property type="nucleotide sequence ID" value="XM_026422658.2"/>
</dbReference>
<evidence type="ECO:0000256" key="1">
    <source>
        <dbReference type="ARBA" id="ARBA00006062"/>
    </source>
</evidence>
<name>A0A6J1SCL9_FRAOC</name>
<feature type="compositionally biased region" description="Basic residues" evidence="2">
    <location>
        <begin position="11"/>
        <end position="21"/>
    </location>
</feature>
<dbReference type="AlphaFoldDB" id="A0A6J1SCL9"/>
<dbReference type="Proteomes" id="UP000504606">
    <property type="component" value="Unplaced"/>
</dbReference>
<feature type="compositionally biased region" description="Acidic residues" evidence="2">
    <location>
        <begin position="96"/>
        <end position="114"/>
    </location>
</feature>
<feature type="compositionally biased region" description="Gly residues" evidence="2">
    <location>
        <begin position="164"/>
        <end position="174"/>
    </location>
</feature>
<evidence type="ECO:0000313" key="4">
    <source>
        <dbReference type="RefSeq" id="XP_026278443.1"/>
    </source>
</evidence>
<feature type="compositionally biased region" description="Low complexity" evidence="2">
    <location>
        <begin position="186"/>
        <end position="215"/>
    </location>
</feature>
<dbReference type="GO" id="GO:0005737">
    <property type="term" value="C:cytoplasm"/>
    <property type="evidence" value="ECO:0007669"/>
    <property type="project" value="TreeGrafter"/>
</dbReference>
<feature type="compositionally biased region" description="Basic and acidic residues" evidence="2">
    <location>
        <begin position="58"/>
        <end position="82"/>
    </location>
</feature>
<dbReference type="PANTHER" id="PTHR16284:SF13">
    <property type="entry name" value="PROTEIN CDV3 HOMOLOG"/>
    <property type="match status" value="1"/>
</dbReference>
<proteinExistence type="inferred from homology"/>
<organism evidence="3 4">
    <name type="scientific">Frankliniella occidentalis</name>
    <name type="common">Western flower thrips</name>
    <name type="synonym">Euthrips occidentalis</name>
    <dbReference type="NCBI Taxonomy" id="133901"/>
    <lineage>
        <taxon>Eukaryota</taxon>
        <taxon>Metazoa</taxon>
        <taxon>Ecdysozoa</taxon>
        <taxon>Arthropoda</taxon>
        <taxon>Hexapoda</taxon>
        <taxon>Insecta</taxon>
        <taxon>Pterygota</taxon>
        <taxon>Neoptera</taxon>
        <taxon>Paraneoptera</taxon>
        <taxon>Thysanoptera</taxon>
        <taxon>Terebrantia</taxon>
        <taxon>Thripoidea</taxon>
        <taxon>Thripidae</taxon>
        <taxon>Frankliniella</taxon>
    </lineage>
</organism>
<reference evidence="4" key="1">
    <citation type="submission" date="2025-08" db="UniProtKB">
        <authorList>
            <consortium name="RefSeq"/>
        </authorList>
    </citation>
    <scope>IDENTIFICATION</scope>
    <source>
        <tissue evidence="4">Whole organism</tissue>
    </source>
</reference>
<accession>A0A6J1SCL9</accession>
<feature type="compositionally biased region" description="Low complexity" evidence="2">
    <location>
        <begin position="131"/>
        <end position="140"/>
    </location>
</feature>
<keyword evidence="3" id="KW-1185">Reference proteome</keyword>
<gene>
    <name evidence="4" type="primary">LOC113206543</name>
</gene>
<feature type="compositionally biased region" description="Polar residues" evidence="2">
    <location>
        <begin position="84"/>
        <end position="95"/>
    </location>
</feature>
<sequence length="298" mass="33207">MADLDDFFAKKDRKKGTKGGKKFTTTEELAKKLEETHRREKERVKEKKLLSSQNVDGDGEHRGERKEEEEWKDYEEEKKDYTNLKIQNLQITETPTGEDAEGEDGEPIMEENEAGEMVPRKKQPTGPWNAQQQPQQQQQHQHQEQEPVRAEVVRPPPPAPSESGDGGGSSGAGGYVPPHMRGGNQSSNSYSPSSSYSSSGYSSSGYSSSMPLSNSRLRSRAAPDITNEAYFPTLSAANSAEPNNVWGRRREEGRGFEEVRNSRTHTATYNPKMAPSGQGPNLSLGNKWDALRDQSYQS</sequence>
<dbReference type="GeneID" id="113206543"/>
<comment type="similarity">
    <text evidence="1">Belongs to the CDV3 family.</text>
</comment>
<dbReference type="OrthoDB" id="6288097at2759"/>
<evidence type="ECO:0000313" key="3">
    <source>
        <dbReference type="Proteomes" id="UP000504606"/>
    </source>
</evidence>
<protein>
    <submittedName>
        <fullName evidence="4">Protein CDV3 homolog isoform X1</fullName>
    </submittedName>
</protein>
<feature type="compositionally biased region" description="Basic and acidic residues" evidence="2">
    <location>
        <begin position="248"/>
        <end position="261"/>
    </location>
</feature>
<feature type="region of interest" description="Disordered" evidence="2">
    <location>
        <begin position="1"/>
        <end position="298"/>
    </location>
</feature>
<dbReference type="InterPro" id="IPR026806">
    <property type="entry name" value="CDV3"/>
</dbReference>
<evidence type="ECO:0000256" key="2">
    <source>
        <dbReference type="SAM" id="MobiDB-lite"/>
    </source>
</evidence>
<feature type="compositionally biased region" description="Basic and acidic residues" evidence="2">
    <location>
        <begin position="141"/>
        <end position="152"/>
    </location>
</feature>
<dbReference type="PANTHER" id="PTHR16284">
    <property type="entry name" value="PROTEIN CDV3 HOMOLOG"/>
    <property type="match status" value="1"/>
</dbReference>